<dbReference type="STRING" id="860235.AOZ06_00420"/>
<dbReference type="InterPro" id="IPR051052">
    <property type="entry name" value="Diverse_substrate_MTase"/>
</dbReference>
<dbReference type="CDD" id="cd02440">
    <property type="entry name" value="AdoMet_MTases"/>
    <property type="match status" value="1"/>
</dbReference>
<dbReference type="KEGG" id="kphy:AOZ06_00420"/>
<sequence>MSKELDRVRDAWETLGTSDPYWAVLTEHEFHDGQAKTRFFDSGRAEIRSLLDILDKFRRPYGDTAVDFGCGVGRLSFALAEHFENVTGVDVARSMIEEARASNPFPDRVRFVHNDAATLPFDDDSVDLVISVITLQHIRPALTLRYLLEMARIVRPGGHLLFQIPSHIPAVRPIPPWHSKAELRVLEAPSSLEVGENSYIRVGVTNLSDGEWPRGQLLNAGNHWRRNGLMVIQDDGRDSVRCPLRPGEQTEALIRVKAPTEPGSYELEVDVVQESVAWWADRGSQPVQVPVEVRSPAAAPAGDDSAPEAAPAAPATIGAMEMHGVRKDLVCSLFEQIGCTVLEAAPDERAGSDWASYLYAIEVGEYRVDVNHGV</sequence>
<accession>A0A0N9HRD2</accession>
<dbReference type="Gene3D" id="3.40.50.150">
    <property type="entry name" value="Vaccinia Virus protein VP39"/>
    <property type="match status" value="1"/>
</dbReference>
<evidence type="ECO:0000256" key="3">
    <source>
        <dbReference type="ARBA" id="ARBA00022679"/>
    </source>
</evidence>
<dbReference type="GO" id="GO:0008757">
    <property type="term" value="F:S-adenosylmethionine-dependent methyltransferase activity"/>
    <property type="evidence" value="ECO:0007669"/>
    <property type="project" value="InterPro"/>
</dbReference>
<name>A0A0N9HRD2_9PSEU</name>
<dbReference type="EMBL" id="CP012752">
    <property type="protein sequence ID" value="ALG05595.1"/>
    <property type="molecule type" value="Genomic_DNA"/>
</dbReference>
<dbReference type="GO" id="GO:0032259">
    <property type="term" value="P:methylation"/>
    <property type="evidence" value="ECO:0007669"/>
    <property type="project" value="UniProtKB-KW"/>
</dbReference>
<keyword evidence="2" id="KW-0489">Methyltransferase</keyword>
<evidence type="ECO:0000259" key="4">
    <source>
        <dbReference type="Pfam" id="PF08241"/>
    </source>
</evidence>
<dbReference type="Pfam" id="PF08241">
    <property type="entry name" value="Methyltransf_11"/>
    <property type="match status" value="1"/>
</dbReference>
<dbReference type="OrthoDB" id="1853779at2"/>
<reference evidence="5 6" key="1">
    <citation type="submission" date="2015-07" db="EMBL/GenBank/DDBJ databases">
        <title>Genome sequencing of Kibdelosporangium phytohabitans.</title>
        <authorList>
            <person name="Qin S."/>
            <person name="Xing K."/>
        </authorList>
    </citation>
    <scope>NUCLEOTIDE SEQUENCE [LARGE SCALE GENOMIC DNA]</scope>
    <source>
        <strain evidence="5 6">KLBMP1111</strain>
    </source>
</reference>
<evidence type="ECO:0000256" key="2">
    <source>
        <dbReference type="ARBA" id="ARBA00022603"/>
    </source>
</evidence>
<dbReference type="PANTHER" id="PTHR44942">
    <property type="entry name" value="METHYLTRANSF_11 DOMAIN-CONTAINING PROTEIN"/>
    <property type="match status" value="1"/>
</dbReference>
<feature type="domain" description="Methyltransferase type 11" evidence="4">
    <location>
        <begin position="66"/>
        <end position="162"/>
    </location>
</feature>
<protein>
    <recommendedName>
        <fullName evidence="4">Methyltransferase type 11 domain-containing protein</fullName>
    </recommendedName>
</protein>
<gene>
    <name evidence="5" type="ORF">AOZ06_00420</name>
</gene>
<dbReference type="Proteomes" id="UP000063699">
    <property type="component" value="Chromosome"/>
</dbReference>
<comment type="similarity">
    <text evidence="1">Belongs to the methyltransferase superfamily.</text>
</comment>
<evidence type="ECO:0000313" key="6">
    <source>
        <dbReference type="Proteomes" id="UP000063699"/>
    </source>
</evidence>
<dbReference type="PANTHER" id="PTHR44942:SF4">
    <property type="entry name" value="METHYLTRANSFERASE TYPE 11 DOMAIN-CONTAINING PROTEIN"/>
    <property type="match status" value="1"/>
</dbReference>
<keyword evidence="6" id="KW-1185">Reference proteome</keyword>
<dbReference type="RefSeq" id="WP_054287576.1">
    <property type="nucleotide sequence ID" value="NZ_CP012752.1"/>
</dbReference>
<dbReference type="InterPro" id="IPR029063">
    <property type="entry name" value="SAM-dependent_MTases_sf"/>
</dbReference>
<organism evidence="5 6">
    <name type="scientific">Kibdelosporangium phytohabitans</name>
    <dbReference type="NCBI Taxonomy" id="860235"/>
    <lineage>
        <taxon>Bacteria</taxon>
        <taxon>Bacillati</taxon>
        <taxon>Actinomycetota</taxon>
        <taxon>Actinomycetes</taxon>
        <taxon>Pseudonocardiales</taxon>
        <taxon>Pseudonocardiaceae</taxon>
        <taxon>Kibdelosporangium</taxon>
    </lineage>
</organism>
<dbReference type="SUPFAM" id="SSF53335">
    <property type="entry name" value="S-adenosyl-L-methionine-dependent methyltransferases"/>
    <property type="match status" value="1"/>
</dbReference>
<dbReference type="InterPro" id="IPR013216">
    <property type="entry name" value="Methyltransf_11"/>
</dbReference>
<proteinExistence type="inferred from homology"/>
<dbReference type="AlphaFoldDB" id="A0A0N9HRD2"/>
<keyword evidence="3" id="KW-0808">Transferase</keyword>
<evidence type="ECO:0000256" key="1">
    <source>
        <dbReference type="ARBA" id="ARBA00008361"/>
    </source>
</evidence>
<evidence type="ECO:0000313" key="5">
    <source>
        <dbReference type="EMBL" id="ALG05595.1"/>
    </source>
</evidence>